<evidence type="ECO:0008006" key="5">
    <source>
        <dbReference type="Google" id="ProtNLM"/>
    </source>
</evidence>
<dbReference type="InterPro" id="IPR043205">
    <property type="entry name" value="CYB561/CYBRD1-like"/>
</dbReference>
<dbReference type="GO" id="GO:0016491">
    <property type="term" value="F:oxidoreductase activity"/>
    <property type="evidence" value="ECO:0007669"/>
    <property type="project" value="InterPro"/>
</dbReference>
<sequence>MTPSLVSSWHEDRAEHAVVGEEGKKMAGFPSMKAAPFTYASHALAVASAAMVLLWCIHFRGGLAFESSNKSLIFNVRYPSSHVLIHPVLMLIGFIIIGSEAVATAELGFLEKLTFLESSGLYKYSSEAFLVNFTALIVIFLGASVVISVIAPAHADAPCGYSEISEN</sequence>
<dbReference type="Gene3D" id="1.20.120.1770">
    <property type="match status" value="2"/>
</dbReference>
<evidence type="ECO:0000313" key="4">
    <source>
        <dbReference type="Proteomes" id="UP000287651"/>
    </source>
</evidence>
<comment type="cofactor">
    <cofactor evidence="1">
        <name>heme b</name>
        <dbReference type="ChEBI" id="CHEBI:60344"/>
    </cofactor>
</comment>
<keyword evidence="2" id="KW-0812">Transmembrane</keyword>
<accession>A0A426XDP4</accession>
<feature type="transmembrane region" description="Helical" evidence="2">
    <location>
        <begin position="84"/>
        <end position="109"/>
    </location>
</feature>
<reference evidence="3 4" key="1">
    <citation type="journal article" date="2014" name="Agronomy (Basel)">
        <title>A Draft Genome Sequence for Ensete ventricosum, the Drought-Tolerant Tree Against Hunger.</title>
        <authorList>
            <person name="Harrison J."/>
            <person name="Moore K.A."/>
            <person name="Paszkiewicz K."/>
            <person name="Jones T."/>
            <person name="Grant M."/>
            <person name="Ambacheew D."/>
            <person name="Muzemil S."/>
            <person name="Studholme D.J."/>
        </authorList>
    </citation>
    <scope>NUCLEOTIDE SEQUENCE [LARGE SCALE GENOMIC DNA]</scope>
</reference>
<feature type="transmembrane region" description="Helical" evidence="2">
    <location>
        <begin position="129"/>
        <end position="151"/>
    </location>
</feature>
<name>A0A426XDP4_ENSVE</name>
<organism evidence="3 4">
    <name type="scientific">Ensete ventricosum</name>
    <name type="common">Abyssinian banana</name>
    <name type="synonym">Musa ensete</name>
    <dbReference type="NCBI Taxonomy" id="4639"/>
    <lineage>
        <taxon>Eukaryota</taxon>
        <taxon>Viridiplantae</taxon>
        <taxon>Streptophyta</taxon>
        <taxon>Embryophyta</taxon>
        <taxon>Tracheophyta</taxon>
        <taxon>Spermatophyta</taxon>
        <taxon>Magnoliopsida</taxon>
        <taxon>Liliopsida</taxon>
        <taxon>Zingiberales</taxon>
        <taxon>Musaceae</taxon>
        <taxon>Ensete</taxon>
    </lineage>
</organism>
<gene>
    <name evidence="3" type="ORF">B296_00055877</name>
</gene>
<dbReference type="EMBL" id="AMZH03022120">
    <property type="protein sequence ID" value="RRT37587.1"/>
    <property type="molecule type" value="Genomic_DNA"/>
</dbReference>
<feature type="transmembrane region" description="Helical" evidence="2">
    <location>
        <begin position="39"/>
        <end position="63"/>
    </location>
</feature>
<evidence type="ECO:0000256" key="1">
    <source>
        <dbReference type="ARBA" id="ARBA00001970"/>
    </source>
</evidence>
<keyword evidence="2" id="KW-1133">Transmembrane helix</keyword>
<dbReference type="AlphaFoldDB" id="A0A426XDP4"/>
<keyword evidence="2" id="KW-0472">Membrane</keyword>
<evidence type="ECO:0000313" key="3">
    <source>
        <dbReference type="EMBL" id="RRT37587.1"/>
    </source>
</evidence>
<dbReference type="PANTHER" id="PTHR10106">
    <property type="entry name" value="CYTOCHROME B561-RELATED"/>
    <property type="match status" value="1"/>
</dbReference>
<evidence type="ECO:0000256" key="2">
    <source>
        <dbReference type="SAM" id="Phobius"/>
    </source>
</evidence>
<dbReference type="PANTHER" id="PTHR10106:SF22">
    <property type="entry name" value="TRANSMEMBRANE ASCORBATE FERRIREDUCTASE 1"/>
    <property type="match status" value="1"/>
</dbReference>
<proteinExistence type="predicted"/>
<comment type="caution">
    <text evidence="3">The sequence shown here is derived from an EMBL/GenBank/DDBJ whole genome shotgun (WGS) entry which is preliminary data.</text>
</comment>
<protein>
    <recommendedName>
        <fullName evidence="5">Cytochrome b561 domain-containing protein</fullName>
    </recommendedName>
</protein>
<dbReference type="Proteomes" id="UP000287651">
    <property type="component" value="Unassembled WGS sequence"/>
</dbReference>